<dbReference type="EMBL" id="CACRSQ010000010">
    <property type="protein sequence ID" value="VYT41428.1"/>
    <property type="molecule type" value="Genomic_DNA"/>
</dbReference>
<evidence type="ECO:0000313" key="1">
    <source>
        <dbReference type="EMBL" id="VYT41428.1"/>
    </source>
</evidence>
<organism evidence="1">
    <name type="scientific">Anaerostipes caccae</name>
    <dbReference type="NCBI Taxonomy" id="105841"/>
    <lineage>
        <taxon>Bacteria</taxon>
        <taxon>Bacillati</taxon>
        <taxon>Bacillota</taxon>
        <taxon>Clostridia</taxon>
        <taxon>Lachnospirales</taxon>
        <taxon>Lachnospiraceae</taxon>
        <taxon>Anaerostipes</taxon>
    </lineage>
</organism>
<sequence length="283" mass="32037">MFLDCKRKHFSKPTANNIKISTEYRRSKRTSLLSSSGGSMTLEASLLIPVFIFLFLALASVGETLWIHGQVYHGITEAAREEAVYEYMLVKKNIPSLRTVLLKQKFLSAVDQKKLNHSSLAGGVQGVLFTGSRFQENLEAYEIRARYRIVYRLPFLPPFTGNYEQKIRQKAMTGYAEGQKGADGGEVYITPYESVYHKDINCTHLSLSIVSDSDVQKYIDGKTRYRECERCTKYHKGKISILFIAKEGDAYHTDLGCSGLKRTVSKKKISEAEGMKPCERCGR</sequence>
<gene>
    <name evidence="1" type="ORF">ACLFYP115_03360</name>
</gene>
<proteinExistence type="predicted"/>
<accession>A0A6N2WGU4</accession>
<reference evidence="1" key="1">
    <citation type="submission" date="2019-11" db="EMBL/GenBank/DDBJ databases">
        <authorList>
            <person name="Feng L."/>
        </authorList>
    </citation>
    <scope>NUCLEOTIDE SEQUENCE</scope>
    <source>
        <strain evidence="1">AcaccaeLFYP115</strain>
    </source>
</reference>
<dbReference type="RefSeq" id="WP_039946939.1">
    <property type="nucleotide sequence ID" value="NZ_BAABZP010000001.1"/>
</dbReference>
<evidence type="ECO:0008006" key="2">
    <source>
        <dbReference type="Google" id="ProtNLM"/>
    </source>
</evidence>
<dbReference type="AlphaFoldDB" id="A0A6N2WGU4"/>
<name>A0A6N2WGU4_9FIRM</name>
<protein>
    <recommendedName>
        <fullName evidence="2">Pilus assembly protein</fullName>
    </recommendedName>
</protein>